<organism evidence="3 4">
    <name type="scientific">Mycolicibacterium pallens</name>
    <dbReference type="NCBI Taxonomy" id="370524"/>
    <lineage>
        <taxon>Bacteria</taxon>
        <taxon>Bacillati</taxon>
        <taxon>Actinomycetota</taxon>
        <taxon>Actinomycetes</taxon>
        <taxon>Mycobacteriales</taxon>
        <taxon>Mycobacteriaceae</taxon>
        <taxon>Mycolicibacterium</taxon>
    </lineage>
</organism>
<keyword evidence="3" id="KW-0540">Nuclease</keyword>
<feature type="compositionally biased region" description="Basic and acidic residues" evidence="1">
    <location>
        <begin position="466"/>
        <end position="486"/>
    </location>
</feature>
<feature type="domain" description="HNH nuclease" evidence="2">
    <location>
        <begin position="337"/>
        <end position="388"/>
    </location>
</feature>
<feature type="region of interest" description="Disordered" evidence="1">
    <location>
        <begin position="434"/>
        <end position="486"/>
    </location>
</feature>
<protein>
    <submittedName>
        <fullName evidence="3">HNH endonuclease</fullName>
    </submittedName>
</protein>
<evidence type="ECO:0000256" key="1">
    <source>
        <dbReference type="SAM" id="MobiDB-lite"/>
    </source>
</evidence>
<keyword evidence="4" id="KW-1185">Reference proteome</keyword>
<feature type="compositionally biased region" description="Basic residues" evidence="1">
    <location>
        <begin position="453"/>
        <end position="465"/>
    </location>
</feature>
<dbReference type="InterPro" id="IPR003870">
    <property type="entry name" value="DUF222"/>
</dbReference>
<evidence type="ECO:0000313" key="4">
    <source>
        <dbReference type="Proteomes" id="UP000825367"/>
    </source>
</evidence>
<proteinExistence type="predicted"/>
<reference evidence="3 4" key="1">
    <citation type="submission" date="2021-07" db="EMBL/GenBank/DDBJ databases">
        <title>Whole genome sequencing of non-tuberculosis mycobacteria type-strains.</title>
        <authorList>
            <person name="Igarashi Y."/>
            <person name="Osugi A."/>
            <person name="Mitarai S."/>
        </authorList>
    </citation>
    <scope>NUCLEOTIDE SEQUENCE [LARGE SCALE GENOMIC DNA]</scope>
    <source>
        <strain evidence="3 4">JCM 16370</strain>
    </source>
</reference>
<dbReference type="RefSeq" id="WP_071943399.1">
    <property type="nucleotide sequence ID" value="NZ_BAAAVX010000014.1"/>
</dbReference>
<feature type="region of interest" description="Disordered" evidence="1">
    <location>
        <begin position="268"/>
        <end position="299"/>
    </location>
</feature>
<gene>
    <name evidence="3" type="ORF">K0O64_18665</name>
</gene>
<dbReference type="EMBL" id="CP080333">
    <property type="protein sequence ID" value="QYL15159.1"/>
    <property type="molecule type" value="Genomic_DNA"/>
</dbReference>
<dbReference type="InterPro" id="IPR003615">
    <property type="entry name" value="HNH_nuc"/>
</dbReference>
<feature type="compositionally biased region" description="Pro residues" evidence="1">
    <location>
        <begin position="436"/>
        <end position="446"/>
    </location>
</feature>
<dbReference type="CDD" id="cd00085">
    <property type="entry name" value="HNHc"/>
    <property type="match status" value="1"/>
</dbReference>
<dbReference type="Pfam" id="PF02720">
    <property type="entry name" value="DUF222"/>
    <property type="match status" value="1"/>
</dbReference>
<name>A0ABX8VBJ8_9MYCO</name>
<evidence type="ECO:0000313" key="3">
    <source>
        <dbReference type="EMBL" id="QYL15159.1"/>
    </source>
</evidence>
<keyword evidence="3" id="KW-0378">Hydrolase</keyword>
<accession>A0ABX8VBJ8</accession>
<feature type="compositionally biased region" description="Basic and acidic residues" evidence="1">
    <location>
        <begin position="270"/>
        <end position="279"/>
    </location>
</feature>
<evidence type="ECO:0000259" key="2">
    <source>
        <dbReference type="SMART" id="SM00507"/>
    </source>
</evidence>
<sequence>MFDAGLGSASDAGVVDALVDFARSEAQDAARRVAAIGELVARRCADNEHAHWACDEWDAAVAEVSAALHITSGRASSEMLMAMSLRHRLPRVAELFAAGVLSYRVCEAITDRTYLIQDRATWALVDKAIAEDAVAWGALSALKLQRAIDYWVDRYDPGAVRRVRSRARDRDVVVDMQNARDGVVEIRGAVTVVDGAVVQRRLTQIAYSVCEDDPRTIAQRRSDAMGAMAAGADRLACLCGNPECPAASDDGRAASVVVHVVAEAEALQEQADRVSHGEQPDTSSEAANRRAPIGVMTGHRGTVPTPLLAQLINSGAKVRYVRRPKNEPEPQYRPSTALDEFVRMRDMTCRFPNCDVPAEFCDVDHTIAWPFGPTHPSNLACVCRKHHLLKTFYAGWSDRQHPDGTITWTSPTGRTYITRPGSHLFLPTWNTTTAALPPPQGEPPPTIGIMMPTRRKTRAAQRAHRITAERKLNDARVAERTRPPPF</sequence>
<dbReference type="GO" id="GO:0004519">
    <property type="term" value="F:endonuclease activity"/>
    <property type="evidence" value="ECO:0007669"/>
    <property type="project" value="UniProtKB-KW"/>
</dbReference>
<dbReference type="Proteomes" id="UP000825367">
    <property type="component" value="Chromosome"/>
</dbReference>
<dbReference type="SMART" id="SM00507">
    <property type="entry name" value="HNHc"/>
    <property type="match status" value="1"/>
</dbReference>
<keyword evidence="3" id="KW-0255">Endonuclease</keyword>